<dbReference type="CDD" id="cd00840">
    <property type="entry name" value="MPP_Mre11_N"/>
    <property type="match status" value="1"/>
</dbReference>
<evidence type="ECO:0000259" key="2">
    <source>
        <dbReference type="Pfam" id="PF00149"/>
    </source>
</evidence>
<dbReference type="Pfam" id="PF00149">
    <property type="entry name" value="Metallophos"/>
    <property type="match status" value="1"/>
</dbReference>
<dbReference type="InterPro" id="IPR050535">
    <property type="entry name" value="DNA_Repair-Maintenance_Comp"/>
</dbReference>
<keyword evidence="4" id="KW-1185">Reference proteome</keyword>
<dbReference type="PANTHER" id="PTHR30337">
    <property type="entry name" value="COMPONENT OF ATP-DEPENDENT DSDNA EXONUCLEASE"/>
    <property type="match status" value="1"/>
</dbReference>
<evidence type="ECO:0000313" key="3">
    <source>
        <dbReference type="EMBL" id="RDU22583.1"/>
    </source>
</evidence>
<keyword evidence="3" id="KW-0540">Nuclease</keyword>
<dbReference type="SUPFAM" id="SSF56300">
    <property type="entry name" value="Metallo-dependent phosphatases"/>
    <property type="match status" value="1"/>
</dbReference>
<dbReference type="PANTHER" id="PTHR30337:SF7">
    <property type="entry name" value="PHOSPHOESTERASE"/>
    <property type="match status" value="1"/>
</dbReference>
<evidence type="ECO:0000256" key="1">
    <source>
        <dbReference type="ARBA" id="ARBA00022801"/>
    </source>
</evidence>
<dbReference type="Proteomes" id="UP000255036">
    <property type="component" value="Unassembled WGS sequence"/>
</dbReference>
<organism evidence="3 4">
    <name type="scientific">Anaerosacchariphilus polymeriproducens</name>
    <dbReference type="NCBI Taxonomy" id="1812858"/>
    <lineage>
        <taxon>Bacteria</taxon>
        <taxon>Bacillati</taxon>
        <taxon>Bacillota</taxon>
        <taxon>Clostridia</taxon>
        <taxon>Lachnospirales</taxon>
        <taxon>Lachnospiraceae</taxon>
        <taxon>Anaerosacchariphilus</taxon>
    </lineage>
</organism>
<dbReference type="RefSeq" id="WP_115482993.1">
    <property type="nucleotide sequence ID" value="NZ_QRCT01000049.1"/>
</dbReference>
<dbReference type="EMBL" id="QRCT01000049">
    <property type="protein sequence ID" value="RDU22583.1"/>
    <property type="molecule type" value="Genomic_DNA"/>
</dbReference>
<sequence length="380" mass="44021">MKEIKLIHCADIHIGAELTTLGYKSRKRKAEIKQTFFKILSMCKEENVDFLLIAGDMLDHNNIDYSVIEEIRQGFEQICQTNILITPGNHDFIHEDSYYLKEDFWPSNVSIWKESLEYKEFPEYELRVWGGAFTGSYVTKSLLRGIKVPKDNWINIGLFHGEVVAEGGRSNYNPITEKQIENCQLNYLALGHIHKFSPLKKTGNTYFAYPGCPEGQGFDELDEKGVYFGTLTNENCNLKFVPVSQRNYIEIRINVSDVNHTLQAEKLILETISKKYGEDFGNHLYKIILEGSVTEDSMIQLEDLKVKLEQELFYVKMIDQTQIQFDLNLLAKEEALKGIFVRRMLEKLDDCKDENEKQICQNALNIGLKAFYGEVKYRED</sequence>
<dbReference type="GO" id="GO:0004527">
    <property type="term" value="F:exonuclease activity"/>
    <property type="evidence" value="ECO:0007669"/>
    <property type="project" value="UniProtKB-KW"/>
</dbReference>
<dbReference type="InterPro" id="IPR029052">
    <property type="entry name" value="Metallo-depent_PP-like"/>
</dbReference>
<keyword evidence="1" id="KW-0378">Hydrolase</keyword>
<evidence type="ECO:0000313" key="4">
    <source>
        <dbReference type="Proteomes" id="UP000255036"/>
    </source>
</evidence>
<feature type="domain" description="Calcineurin-like phosphoesterase" evidence="2">
    <location>
        <begin position="5"/>
        <end position="195"/>
    </location>
</feature>
<dbReference type="OrthoDB" id="9773856at2"/>
<accession>A0A371ASN2</accession>
<comment type="caution">
    <text evidence="3">The sequence shown here is derived from an EMBL/GenBank/DDBJ whole genome shotgun (WGS) entry which is preliminary data.</text>
</comment>
<dbReference type="InterPro" id="IPR041796">
    <property type="entry name" value="Mre11_N"/>
</dbReference>
<dbReference type="AlphaFoldDB" id="A0A371ASN2"/>
<dbReference type="InterPro" id="IPR004843">
    <property type="entry name" value="Calcineurin-like_PHP"/>
</dbReference>
<proteinExistence type="predicted"/>
<name>A0A371ASN2_9FIRM</name>
<keyword evidence="3" id="KW-0269">Exonuclease</keyword>
<dbReference type="Gene3D" id="3.60.21.10">
    <property type="match status" value="1"/>
</dbReference>
<gene>
    <name evidence="3" type="ORF">DWV06_14995</name>
</gene>
<reference evidence="3 4" key="1">
    <citation type="submission" date="2018-07" db="EMBL/GenBank/DDBJ databases">
        <title>Anaerosacharophilus polymeroproducens gen. nov. sp. nov., an anaerobic bacterium isolated from salt field.</title>
        <authorList>
            <person name="Kim W."/>
            <person name="Yang S.-H."/>
            <person name="Oh J."/>
            <person name="Lee J.-H."/>
            <person name="Kwon K.K."/>
        </authorList>
    </citation>
    <scope>NUCLEOTIDE SEQUENCE [LARGE SCALE GENOMIC DNA]</scope>
    <source>
        <strain evidence="3 4">MCWD5</strain>
    </source>
</reference>
<protein>
    <submittedName>
        <fullName evidence="3">DNA repair exonuclease</fullName>
    </submittedName>
</protein>